<evidence type="ECO:0000256" key="1">
    <source>
        <dbReference type="SAM" id="Phobius"/>
    </source>
</evidence>
<dbReference type="EMBL" id="JAAALK010000081">
    <property type="protein sequence ID" value="KAG8090311.1"/>
    <property type="molecule type" value="Genomic_DNA"/>
</dbReference>
<feature type="domain" description="DUF4220" evidence="2">
    <location>
        <begin position="1"/>
        <end position="165"/>
    </location>
</feature>
<sequence length="182" mass="21237">MALSKMLNRRFAGFQTLAESNLGKTHDFLFRGLLHGDSYCERAFRVIEVELAFVHDCFYTKYPVIYGTGHHLLVLLSFAMVPLCGWLAYILFQHFQEPNDKLKLIHIHAFNRKNWDALITFVFVILIALVEGLQVCIYLASAWCKIALVSNYVVRDSWNSREWGRQIDWVHHQPELLPELAR</sequence>
<evidence type="ECO:0000259" key="2">
    <source>
        <dbReference type="Pfam" id="PF13968"/>
    </source>
</evidence>
<dbReference type="AlphaFoldDB" id="A0A8J6BQN8"/>
<comment type="caution">
    <text evidence="3">The sequence shown here is derived from an EMBL/GenBank/DDBJ whole genome shotgun (WGS) entry which is preliminary data.</text>
</comment>
<dbReference type="PANTHER" id="PTHR31325">
    <property type="entry name" value="OS01G0798800 PROTEIN-RELATED"/>
    <property type="match status" value="1"/>
</dbReference>
<reference evidence="3" key="2">
    <citation type="submission" date="2021-02" db="EMBL/GenBank/DDBJ databases">
        <authorList>
            <person name="Kimball J.A."/>
            <person name="Haas M.W."/>
            <person name="Macchietto M."/>
            <person name="Kono T."/>
            <person name="Duquette J."/>
            <person name="Shao M."/>
        </authorList>
    </citation>
    <scope>NUCLEOTIDE SEQUENCE</scope>
    <source>
        <tissue evidence="3">Fresh leaf tissue</tissue>
    </source>
</reference>
<dbReference type="InterPro" id="IPR025315">
    <property type="entry name" value="DUF4220"/>
</dbReference>
<proteinExistence type="predicted"/>
<keyword evidence="4" id="KW-1185">Reference proteome</keyword>
<reference evidence="3" key="1">
    <citation type="journal article" date="2021" name="bioRxiv">
        <title>Whole Genome Assembly and Annotation of Northern Wild Rice, Zizania palustris L., Supports a Whole Genome Duplication in the Zizania Genus.</title>
        <authorList>
            <person name="Haas M."/>
            <person name="Kono T."/>
            <person name="Macchietto M."/>
            <person name="Millas R."/>
            <person name="McGilp L."/>
            <person name="Shao M."/>
            <person name="Duquette J."/>
            <person name="Hirsch C.N."/>
            <person name="Kimball J."/>
        </authorList>
    </citation>
    <scope>NUCLEOTIDE SEQUENCE</scope>
    <source>
        <tissue evidence="3">Fresh leaf tissue</tissue>
    </source>
</reference>
<keyword evidence="1" id="KW-1133">Transmembrane helix</keyword>
<organism evidence="3 4">
    <name type="scientific">Zizania palustris</name>
    <name type="common">Northern wild rice</name>
    <dbReference type="NCBI Taxonomy" id="103762"/>
    <lineage>
        <taxon>Eukaryota</taxon>
        <taxon>Viridiplantae</taxon>
        <taxon>Streptophyta</taxon>
        <taxon>Embryophyta</taxon>
        <taxon>Tracheophyta</taxon>
        <taxon>Spermatophyta</taxon>
        <taxon>Magnoliopsida</taxon>
        <taxon>Liliopsida</taxon>
        <taxon>Poales</taxon>
        <taxon>Poaceae</taxon>
        <taxon>BOP clade</taxon>
        <taxon>Oryzoideae</taxon>
        <taxon>Oryzeae</taxon>
        <taxon>Zizaniinae</taxon>
        <taxon>Zizania</taxon>
    </lineage>
</organism>
<feature type="transmembrane region" description="Helical" evidence="1">
    <location>
        <begin position="118"/>
        <end position="140"/>
    </location>
</feature>
<name>A0A8J6BQN8_ZIZPA</name>
<dbReference type="Proteomes" id="UP000729402">
    <property type="component" value="Unassembled WGS sequence"/>
</dbReference>
<keyword evidence="1" id="KW-0812">Transmembrane</keyword>
<accession>A0A8J6BQN8</accession>
<evidence type="ECO:0000313" key="4">
    <source>
        <dbReference type="Proteomes" id="UP000729402"/>
    </source>
</evidence>
<feature type="transmembrane region" description="Helical" evidence="1">
    <location>
        <begin position="72"/>
        <end position="92"/>
    </location>
</feature>
<evidence type="ECO:0000313" key="3">
    <source>
        <dbReference type="EMBL" id="KAG8090311.1"/>
    </source>
</evidence>
<keyword evidence="1" id="KW-0472">Membrane</keyword>
<protein>
    <recommendedName>
        <fullName evidence="2">DUF4220 domain-containing protein</fullName>
    </recommendedName>
</protein>
<dbReference type="OrthoDB" id="1559504at2759"/>
<dbReference type="Pfam" id="PF13968">
    <property type="entry name" value="DUF4220"/>
    <property type="match status" value="1"/>
</dbReference>
<gene>
    <name evidence="3" type="ORF">GUJ93_ZPchr0011g28804</name>
</gene>